<gene>
    <name evidence="1" type="ORF">P5673_004944</name>
</gene>
<proteinExistence type="predicted"/>
<dbReference type="EMBL" id="JARQWQ010000008">
    <property type="protein sequence ID" value="KAK2570177.1"/>
    <property type="molecule type" value="Genomic_DNA"/>
</dbReference>
<dbReference type="Proteomes" id="UP001249851">
    <property type="component" value="Unassembled WGS sequence"/>
</dbReference>
<organism evidence="1 2">
    <name type="scientific">Acropora cervicornis</name>
    <name type="common">Staghorn coral</name>
    <dbReference type="NCBI Taxonomy" id="6130"/>
    <lineage>
        <taxon>Eukaryota</taxon>
        <taxon>Metazoa</taxon>
        <taxon>Cnidaria</taxon>
        <taxon>Anthozoa</taxon>
        <taxon>Hexacorallia</taxon>
        <taxon>Scleractinia</taxon>
        <taxon>Astrocoeniina</taxon>
        <taxon>Acroporidae</taxon>
        <taxon>Acropora</taxon>
    </lineage>
</organism>
<accession>A0AAD9QZG3</accession>
<evidence type="ECO:0000313" key="1">
    <source>
        <dbReference type="EMBL" id="KAK2570177.1"/>
    </source>
</evidence>
<sequence>MTRRTPEAMSRLLRSASRTRKTTTRLEVTILRRVGRVVFALIYLTGKAKCRLSKSSPTGEDARNGELDYNVAEERVEEIWTLIRKENCQIFILLRGRQKEGLEKQGVLWPISAAPVRGGCRIIFVALVGDGCRISVAPVRDGHRISPPQSEMATECLWHQ</sequence>
<comment type="caution">
    <text evidence="1">The sequence shown here is derived from an EMBL/GenBank/DDBJ whole genome shotgun (WGS) entry which is preliminary data.</text>
</comment>
<dbReference type="AlphaFoldDB" id="A0AAD9QZG3"/>
<reference evidence="1" key="1">
    <citation type="journal article" date="2023" name="G3 (Bethesda)">
        <title>Whole genome assembly and annotation of the endangered Caribbean coral Acropora cervicornis.</title>
        <authorList>
            <person name="Selwyn J.D."/>
            <person name="Vollmer S.V."/>
        </authorList>
    </citation>
    <scope>NUCLEOTIDE SEQUENCE</scope>
    <source>
        <strain evidence="1">K2</strain>
    </source>
</reference>
<evidence type="ECO:0000313" key="2">
    <source>
        <dbReference type="Proteomes" id="UP001249851"/>
    </source>
</evidence>
<protein>
    <submittedName>
        <fullName evidence="1">Uncharacterized protein</fullName>
    </submittedName>
</protein>
<reference evidence="1" key="2">
    <citation type="journal article" date="2023" name="Science">
        <title>Genomic signatures of disease resistance in endangered staghorn corals.</title>
        <authorList>
            <person name="Vollmer S.V."/>
            <person name="Selwyn J.D."/>
            <person name="Despard B.A."/>
            <person name="Roesel C.L."/>
        </authorList>
    </citation>
    <scope>NUCLEOTIDE SEQUENCE</scope>
    <source>
        <strain evidence="1">K2</strain>
    </source>
</reference>
<name>A0AAD9QZG3_ACRCE</name>
<keyword evidence="2" id="KW-1185">Reference proteome</keyword>